<gene>
    <name evidence="3" type="ORF">N7492_007990</name>
</gene>
<sequence>MLGSRPSPRVLIALVFILAVSFLLLQNRPTVSSAISTPADVWSSHKTTWEFTTARDADNLGLSEEQCLAAFPKLYTELDKSASLRKGDPITFEDVNSRVMLEGMGRLLIDQGQLFVVDYFETPNQQTRARATLSAIQRALVAFPDRHLLPTIEFFIDENDNPDQPEGRKVIWAYTKRDPFNAVWLMPDFGFWAWPEARIGSYGDARRRIAAGDTLSFEKKIPKLVWRGLPNAYQPRLDLIEQSKARNWSDVGIFIFGDETTEDKYLRIEDHCRYMFMAHTEGASYSGRGKYLLNCRSVLISHSLTWREIHHAAFIPDGPDANYVEVATDFSDLPEKMEFLLSHPDIAERIANNSAKTFRDRYMTPAAEACYWREMIRRYAKVQGFKPEPRGISFEDWILTFRKDI</sequence>
<dbReference type="OrthoDB" id="202415at2759"/>
<feature type="signal peptide" evidence="1">
    <location>
        <begin position="1"/>
        <end position="33"/>
    </location>
</feature>
<name>A0A9W9LGN3_9EURO</name>
<accession>A0A9W9LGN3</accession>
<feature type="domain" description="Glycosyl transferase CAP10" evidence="2">
    <location>
        <begin position="148"/>
        <end position="386"/>
    </location>
</feature>
<dbReference type="Pfam" id="PF05686">
    <property type="entry name" value="Glyco_transf_90"/>
    <property type="match status" value="1"/>
</dbReference>
<comment type="caution">
    <text evidence="3">The sequence shown here is derived from an EMBL/GenBank/DDBJ whole genome shotgun (WGS) entry which is preliminary data.</text>
</comment>
<protein>
    <recommendedName>
        <fullName evidence="2">Glycosyl transferase CAP10 domain-containing protein</fullName>
    </recommendedName>
</protein>
<keyword evidence="4" id="KW-1185">Reference proteome</keyword>
<organism evidence="3 4">
    <name type="scientific">Penicillium capsulatum</name>
    <dbReference type="NCBI Taxonomy" id="69766"/>
    <lineage>
        <taxon>Eukaryota</taxon>
        <taxon>Fungi</taxon>
        <taxon>Dikarya</taxon>
        <taxon>Ascomycota</taxon>
        <taxon>Pezizomycotina</taxon>
        <taxon>Eurotiomycetes</taxon>
        <taxon>Eurotiomycetidae</taxon>
        <taxon>Eurotiales</taxon>
        <taxon>Aspergillaceae</taxon>
        <taxon>Penicillium</taxon>
    </lineage>
</organism>
<dbReference type="SMART" id="SM00672">
    <property type="entry name" value="CAP10"/>
    <property type="match status" value="1"/>
</dbReference>
<dbReference type="PANTHER" id="PTHR12203">
    <property type="entry name" value="KDEL LYS-ASP-GLU-LEU CONTAINING - RELATED"/>
    <property type="match status" value="1"/>
</dbReference>
<evidence type="ECO:0000313" key="4">
    <source>
        <dbReference type="Proteomes" id="UP001146351"/>
    </source>
</evidence>
<dbReference type="InterPro" id="IPR006598">
    <property type="entry name" value="CAP10"/>
</dbReference>
<dbReference type="InterPro" id="IPR051091">
    <property type="entry name" value="O-Glucosyltr/Glycosyltrsf_90"/>
</dbReference>
<feature type="chain" id="PRO_5040866738" description="Glycosyl transferase CAP10 domain-containing protein" evidence="1">
    <location>
        <begin position="34"/>
        <end position="405"/>
    </location>
</feature>
<evidence type="ECO:0000259" key="2">
    <source>
        <dbReference type="SMART" id="SM00672"/>
    </source>
</evidence>
<dbReference type="AlphaFoldDB" id="A0A9W9LGN3"/>
<dbReference type="PANTHER" id="PTHR12203:SF112">
    <property type="entry name" value="DUF821 DOMAIN PROTEIN (AFU_ORTHOLOGUE AFUA_2G14740)"/>
    <property type="match status" value="1"/>
</dbReference>
<reference evidence="3" key="2">
    <citation type="journal article" date="2023" name="IMA Fungus">
        <title>Comparative genomic study of the Penicillium genus elucidates a diverse pangenome and 15 lateral gene transfer events.</title>
        <authorList>
            <person name="Petersen C."/>
            <person name="Sorensen T."/>
            <person name="Nielsen M.R."/>
            <person name="Sondergaard T.E."/>
            <person name="Sorensen J.L."/>
            <person name="Fitzpatrick D.A."/>
            <person name="Frisvad J.C."/>
            <person name="Nielsen K.L."/>
        </authorList>
    </citation>
    <scope>NUCLEOTIDE SEQUENCE</scope>
    <source>
        <strain evidence="3">IBT 21917</strain>
    </source>
</reference>
<evidence type="ECO:0000313" key="3">
    <source>
        <dbReference type="EMBL" id="KAJ5155187.1"/>
    </source>
</evidence>
<keyword evidence="1" id="KW-0732">Signal</keyword>
<proteinExistence type="predicted"/>
<reference evidence="3" key="1">
    <citation type="submission" date="2022-11" db="EMBL/GenBank/DDBJ databases">
        <authorList>
            <person name="Petersen C."/>
        </authorList>
    </citation>
    <scope>NUCLEOTIDE SEQUENCE</scope>
    <source>
        <strain evidence="3">IBT 21917</strain>
    </source>
</reference>
<evidence type="ECO:0000256" key="1">
    <source>
        <dbReference type="SAM" id="SignalP"/>
    </source>
</evidence>
<dbReference type="EMBL" id="JAPQKO010000006">
    <property type="protein sequence ID" value="KAJ5155187.1"/>
    <property type="molecule type" value="Genomic_DNA"/>
</dbReference>
<dbReference type="Proteomes" id="UP001146351">
    <property type="component" value="Unassembled WGS sequence"/>
</dbReference>